<dbReference type="SUPFAM" id="SSF63712">
    <property type="entry name" value="Nicotinic receptor ligand binding domain-like"/>
    <property type="match status" value="1"/>
</dbReference>
<evidence type="ECO:0000313" key="5">
    <source>
        <dbReference type="WBParaSite" id="nRc.2.0.1.t02086-RA"/>
    </source>
</evidence>
<reference evidence="5" key="1">
    <citation type="submission" date="2022-11" db="UniProtKB">
        <authorList>
            <consortium name="WormBaseParasite"/>
        </authorList>
    </citation>
    <scope>IDENTIFICATION</scope>
</reference>
<organism evidence="4 5">
    <name type="scientific">Romanomermis culicivorax</name>
    <name type="common">Nematode worm</name>
    <dbReference type="NCBI Taxonomy" id="13658"/>
    <lineage>
        <taxon>Eukaryota</taxon>
        <taxon>Metazoa</taxon>
        <taxon>Ecdysozoa</taxon>
        <taxon>Nematoda</taxon>
        <taxon>Enoplea</taxon>
        <taxon>Dorylaimia</taxon>
        <taxon>Mermithida</taxon>
        <taxon>Mermithoidea</taxon>
        <taxon>Mermithidae</taxon>
        <taxon>Romanomermis</taxon>
    </lineage>
</organism>
<dbReference type="GO" id="GO:0004888">
    <property type="term" value="F:transmembrane signaling receptor activity"/>
    <property type="evidence" value="ECO:0007669"/>
    <property type="project" value="InterPro"/>
</dbReference>
<protein>
    <submittedName>
        <fullName evidence="5">Neurotransmitter-gated ion-channel transmembrane domain-containing protein</fullName>
    </submittedName>
</protein>
<dbReference type="CDD" id="cd19051">
    <property type="entry name" value="LGIC_TM_cation"/>
    <property type="match status" value="1"/>
</dbReference>
<dbReference type="InterPro" id="IPR036719">
    <property type="entry name" value="Neuro-gated_channel_TM_sf"/>
</dbReference>
<dbReference type="InterPro" id="IPR036734">
    <property type="entry name" value="Neur_chan_lig-bd_sf"/>
</dbReference>
<sequence>MVREKAERWSSVNVKRIKTADNASYMPGCSSLTYDSSAVVYFPMDVNVTITSFVENQEWTVVEFKMFREQVQQCCGQPISLIQARLTLKRKPLYYVINLIVPAFIVTIISFVGFFTPDNSYGERKDKVNLGISTLLAMSVLLMSLSDTMPTTSKYLPVMGMFYLCIIVLISLATLMASLVLKLDQKSRTGPIPHLFRTMFFKRLSSLVFANIPSYHQNKVCFYDHFINVRTTNSNTFGLSTCRRAQQEAKVLDLQCGLLDHGWALPH</sequence>
<feature type="transmembrane region" description="Helical" evidence="2">
    <location>
        <begin position="93"/>
        <end position="116"/>
    </location>
</feature>
<evidence type="ECO:0000256" key="1">
    <source>
        <dbReference type="ARBA" id="ARBA00004141"/>
    </source>
</evidence>
<keyword evidence="2" id="KW-1133">Transmembrane helix</keyword>
<keyword evidence="2" id="KW-0812">Transmembrane</keyword>
<dbReference type="WBParaSite" id="nRc.2.0.1.t02086-RA">
    <property type="protein sequence ID" value="nRc.2.0.1.t02086-RA"/>
    <property type="gene ID" value="nRc.2.0.1.g02086"/>
</dbReference>
<dbReference type="Pfam" id="PF02932">
    <property type="entry name" value="Neur_chan_memb"/>
    <property type="match status" value="1"/>
</dbReference>
<dbReference type="AlphaFoldDB" id="A0A915HKK3"/>
<feature type="domain" description="Neurotransmitter-gated ion-channel transmembrane" evidence="3">
    <location>
        <begin position="99"/>
        <end position="228"/>
    </location>
</feature>
<accession>A0A915HKK3</accession>
<dbReference type="GO" id="GO:0016020">
    <property type="term" value="C:membrane"/>
    <property type="evidence" value="ECO:0007669"/>
    <property type="project" value="UniProtKB-SubCell"/>
</dbReference>
<dbReference type="Proteomes" id="UP000887565">
    <property type="component" value="Unplaced"/>
</dbReference>
<dbReference type="InterPro" id="IPR006201">
    <property type="entry name" value="Neur_channel"/>
</dbReference>
<name>A0A915HKK3_ROMCU</name>
<keyword evidence="4" id="KW-1185">Reference proteome</keyword>
<feature type="transmembrane region" description="Helical" evidence="2">
    <location>
        <begin position="158"/>
        <end position="181"/>
    </location>
</feature>
<comment type="subcellular location">
    <subcellularLocation>
        <location evidence="1">Membrane</location>
        <topology evidence="1">Multi-pass membrane protein</topology>
    </subcellularLocation>
</comment>
<dbReference type="PANTHER" id="PTHR18945">
    <property type="entry name" value="NEUROTRANSMITTER GATED ION CHANNEL"/>
    <property type="match status" value="1"/>
</dbReference>
<dbReference type="Gene3D" id="2.70.170.10">
    <property type="entry name" value="Neurotransmitter-gated ion-channel ligand-binding domain"/>
    <property type="match status" value="1"/>
</dbReference>
<evidence type="ECO:0000259" key="3">
    <source>
        <dbReference type="Pfam" id="PF02932"/>
    </source>
</evidence>
<dbReference type="InterPro" id="IPR038050">
    <property type="entry name" value="Neuro_actylchol_rec"/>
</dbReference>
<dbReference type="Gene3D" id="1.20.58.390">
    <property type="entry name" value="Neurotransmitter-gated ion-channel transmembrane domain"/>
    <property type="match status" value="1"/>
</dbReference>
<evidence type="ECO:0000313" key="4">
    <source>
        <dbReference type="Proteomes" id="UP000887565"/>
    </source>
</evidence>
<dbReference type="GO" id="GO:0005230">
    <property type="term" value="F:extracellular ligand-gated monoatomic ion channel activity"/>
    <property type="evidence" value="ECO:0007669"/>
    <property type="project" value="InterPro"/>
</dbReference>
<proteinExistence type="predicted"/>
<evidence type="ECO:0000256" key="2">
    <source>
        <dbReference type="SAM" id="Phobius"/>
    </source>
</evidence>
<keyword evidence="2" id="KW-0472">Membrane</keyword>
<dbReference type="InterPro" id="IPR006029">
    <property type="entry name" value="Neurotrans-gated_channel_TM"/>
</dbReference>
<dbReference type="SUPFAM" id="SSF90112">
    <property type="entry name" value="Neurotransmitter-gated ion-channel transmembrane pore"/>
    <property type="match status" value="1"/>
</dbReference>